<sequence>MSNLINTAISGIRLNQTALSVTGNNIVNANTEGYSRQSVSQSTTISISTPAGYLGTGVQVNDIYRNTEKFLVDQVVQDIAALSNHDTYLFNISQTNNLLASEQTSLSRAMNDYFDALNEAVNDPGSLLGRQLLMSQSQQMVSSFEGVESRLSEQNLSVNKQMQAAAGAVTSLGQQISELNQVIADSQGGGTAQSPNDLLDERDTLIRELSKYVNVSTINREDGGMDVFIGQNQPLVVGSETQKLVASPGNQDSSRYELFFSKGTELQNITRQMAGGELGGLVRFRNEALDPALNSLGRIGLAITEGINQQNRLGMDLEGSLGGNVFADINEASLASSRVRDDSRNSPPFNKDMSITIDDLASLTISDYELTFPGPGGQQYNIVRKSDGEVMEKGMLGNARPQEISIDGFTLHIDAGTFTAGDRFLLQPTRSGVGQMQMQITRPEEFAFASPLRIDTASANQGGAEILATRVISTDTALFAKNGSFSPPLGIRFTSATTYDVLDYSNPANPVQLEPPLTNLPFVPGSQNPLLPTDPDGTTVSTDTAVAGLLQLPSTGNGYPGETIRLETTDPDTGFINQQSVTAAAGEQASVTASRLSALSGVNATAYTRTSLQDFTAGAPGEALQLTLNGVDITDPNYVLPGESVAQDVPVPLTADFLRDRINSNPDLAALGISAKSDGVTLSVFANTGIDLKFSVDGGGSLTVGDDADLVTAPLPADPAVNFTVGGKIDVQMAANTTLSSDISAGRFGASPTANKNFLGIQINMTSGSGLEGQPKAGDTFTVNYNKNGSADSRNGSAMLALASTSILSDGNLSYQDAYGQLAEKLGILTSQARVNQSASESMLRQSMDAMQSVSGVNLEEEAARLIQLEQHYNASARLIGLARDLFDTLLNM</sequence>
<dbReference type="NCBIfam" id="TIGR02492">
    <property type="entry name" value="flgK_ends"/>
    <property type="match status" value="1"/>
</dbReference>
<dbReference type="SUPFAM" id="SSF64518">
    <property type="entry name" value="Phase 1 flagellin"/>
    <property type="match status" value="1"/>
</dbReference>
<feature type="domain" description="Flagellar basal body rod protein N-terminal" evidence="6">
    <location>
        <begin position="5"/>
        <end position="34"/>
    </location>
</feature>
<feature type="domain" description="Flagellar hook-associated protein FlgK helical" evidence="8">
    <location>
        <begin position="93"/>
        <end position="326"/>
    </location>
</feature>
<keyword evidence="4" id="KW-0964">Secreted</keyword>
<evidence type="ECO:0000256" key="2">
    <source>
        <dbReference type="ARBA" id="ARBA00004613"/>
    </source>
</evidence>
<dbReference type="InterPro" id="IPR053927">
    <property type="entry name" value="FlgK_helical"/>
</dbReference>
<keyword evidence="5" id="KW-0975">Bacterial flagellum</keyword>
<dbReference type="InterPro" id="IPR001444">
    <property type="entry name" value="Flag_bb_rod_N"/>
</dbReference>
<dbReference type="PANTHER" id="PTHR30033">
    <property type="entry name" value="FLAGELLAR HOOK-ASSOCIATED PROTEIN 1"/>
    <property type="match status" value="1"/>
</dbReference>
<evidence type="ECO:0000256" key="1">
    <source>
        <dbReference type="ARBA" id="ARBA00004365"/>
    </source>
</evidence>
<protein>
    <recommendedName>
        <fullName evidence="10">Flagellar basal-body/hook protein C-terminal domain-containing protein</fullName>
    </recommendedName>
</protein>
<dbReference type="Pfam" id="PF22638">
    <property type="entry name" value="FlgK_D1"/>
    <property type="match status" value="1"/>
</dbReference>
<evidence type="ECO:0000256" key="5">
    <source>
        <dbReference type="ARBA" id="ARBA00023143"/>
    </source>
</evidence>
<dbReference type="Pfam" id="PF00460">
    <property type="entry name" value="Flg_bb_rod"/>
    <property type="match status" value="1"/>
</dbReference>
<comment type="caution">
    <text evidence="9">The sequence shown here is derived from an EMBL/GenBank/DDBJ whole genome shotgun (WGS) entry which is preliminary data.</text>
</comment>
<dbReference type="AlphaFoldDB" id="A0A0F9W5P2"/>
<dbReference type="GO" id="GO:0009424">
    <property type="term" value="C:bacterial-type flagellum hook"/>
    <property type="evidence" value="ECO:0007669"/>
    <property type="project" value="InterPro"/>
</dbReference>
<dbReference type="PRINTS" id="PR01005">
    <property type="entry name" value="FLGHOOKAP1"/>
</dbReference>
<dbReference type="EMBL" id="LAZR01000002">
    <property type="protein sequence ID" value="KKO11650.1"/>
    <property type="molecule type" value="Genomic_DNA"/>
</dbReference>
<evidence type="ECO:0000259" key="6">
    <source>
        <dbReference type="Pfam" id="PF00460"/>
    </source>
</evidence>
<evidence type="ECO:0000313" key="9">
    <source>
        <dbReference type="EMBL" id="KKO11650.1"/>
    </source>
</evidence>
<dbReference type="Pfam" id="PF06429">
    <property type="entry name" value="Flg_bbr_C"/>
    <property type="match status" value="1"/>
</dbReference>
<dbReference type="GO" id="GO:0005198">
    <property type="term" value="F:structural molecule activity"/>
    <property type="evidence" value="ECO:0007669"/>
    <property type="project" value="InterPro"/>
</dbReference>
<proteinExistence type="inferred from homology"/>
<dbReference type="InterPro" id="IPR002371">
    <property type="entry name" value="FlgK"/>
</dbReference>
<evidence type="ECO:0008006" key="10">
    <source>
        <dbReference type="Google" id="ProtNLM"/>
    </source>
</evidence>
<organism evidence="9">
    <name type="scientific">marine sediment metagenome</name>
    <dbReference type="NCBI Taxonomy" id="412755"/>
    <lineage>
        <taxon>unclassified sequences</taxon>
        <taxon>metagenomes</taxon>
        <taxon>ecological metagenomes</taxon>
    </lineage>
</organism>
<dbReference type="InterPro" id="IPR010930">
    <property type="entry name" value="Flg_bb/hook_C_dom"/>
</dbReference>
<accession>A0A0F9W5P2</accession>
<evidence type="ECO:0000259" key="8">
    <source>
        <dbReference type="Pfam" id="PF22638"/>
    </source>
</evidence>
<dbReference type="GO" id="GO:0044780">
    <property type="term" value="P:bacterial-type flagellum assembly"/>
    <property type="evidence" value="ECO:0007669"/>
    <property type="project" value="InterPro"/>
</dbReference>
<evidence type="ECO:0000256" key="4">
    <source>
        <dbReference type="ARBA" id="ARBA00022525"/>
    </source>
</evidence>
<gene>
    <name evidence="9" type="ORF">LCGC14_0011450</name>
</gene>
<comment type="subcellular location">
    <subcellularLocation>
        <location evidence="1">Bacterial flagellum</location>
    </subcellularLocation>
    <subcellularLocation>
        <location evidence="2">Secreted</location>
    </subcellularLocation>
</comment>
<comment type="similarity">
    <text evidence="3">Belongs to the flagella basal body rod proteins family.</text>
</comment>
<name>A0A0F9W5P2_9ZZZZ</name>
<reference evidence="9" key="1">
    <citation type="journal article" date="2015" name="Nature">
        <title>Complex archaea that bridge the gap between prokaryotes and eukaryotes.</title>
        <authorList>
            <person name="Spang A."/>
            <person name="Saw J.H."/>
            <person name="Jorgensen S.L."/>
            <person name="Zaremba-Niedzwiedzka K."/>
            <person name="Martijn J."/>
            <person name="Lind A.E."/>
            <person name="van Eijk R."/>
            <person name="Schleper C."/>
            <person name="Guy L."/>
            <person name="Ettema T.J."/>
        </authorList>
    </citation>
    <scope>NUCLEOTIDE SEQUENCE</scope>
</reference>
<feature type="domain" description="Flagellar basal-body/hook protein C-terminal" evidence="7">
    <location>
        <begin position="852"/>
        <end position="893"/>
    </location>
</feature>
<dbReference type="PANTHER" id="PTHR30033:SF1">
    <property type="entry name" value="FLAGELLAR HOOK-ASSOCIATED PROTEIN 1"/>
    <property type="match status" value="1"/>
</dbReference>
<evidence type="ECO:0000259" key="7">
    <source>
        <dbReference type="Pfam" id="PF06429"/>
    </source>
</evidence>
<dbReference type="GO" id="GO:0005576">
    <property type="term" value="C:extracellular region"/>
    <property type="evidence" value="ECO:0007669"/>
    <property type="project" value="UniProtKB-SubCell"/>
</dbReference>
<evidence type="ECO:0000256" key="3">
    <source>
        <dbReference type="ARBA" id="ARBA00009677"/>
    </source>
</evidence>